<feature type="signal peptide" evidence="1">
    <location>
        <begin position="1"/>
        <end position="27"/>
    </location>
</feature>
<keyword evidence="1" id="KW-0732">Signal</keyword>
<dbReference type="AlphaFoldDB" id="A0A521G1U0"/>
<evidence type="ECO:0000313" key="4">
    <source>
        <dbReference type="Proteomes" id="UP000316238"/>
    </source>
</evidence>
<evidence type="ECO:0000313" key="3">
    <source>
        <dbReference type="EMBL" id="TAA74989.1"/>
    </source>
</evidence>
<organism evidence="3 4">
    <name type="scientific">Candidatus Electronema aureum</name>
    <dbReference type="NCBI Taxonomy" id="2005002"/>
    <lineage>
        <taxon>Bacteria</taxon>
        <taxon>Pseudomonadati</taxon>
        <taxon>Thermodesulfobacteriota</taxon>
        <taxon>Desulfobulbia</taxon>
        <taxon>Desulfobulbales</taxon>
        <taxon>Desulfobulbaceae</taxon>
        <taxon>Candidatus Electronema</taxon>
    </lineage>
</organism>
<dbReference type="Gene3D" id="3.40.190.10">
    <property type="entry name" value="Periplasmic binding protein-like II"/>
    <property type="match status" value="2"/>
</dbReference>
<name>A0A521G1U0_9BACT</name>
<gene>
    <name evidence="3" type="ORF">CDV28_11317</name>
</gene>
<accession>A0A521G1U0</accession>
<evidence type="ECO:0000259" key="2">
    <source>
        <dbReference type="SMART" id="SM00062"/>
    </source>
</evidence>
<dbReference type="PANTHER" id="PTHR35841:SF1">
    <property type="entry name" value="PHOSPHONATES-BINDING PERIPLASMIC PROTEIN"/>
    <property type="match status" value="1"/>
</dbReference>
<dbReference type="PANTHER" id="PTHR35841">
    <property type="entry name" value="PHOSPHONATES-BINDING PERIPLASMIC PROTEIN"/>
    <property type="match status" value="1"/>
</dbReference>
<dbReference type="SUPFAM" id="SSF53850">
    <property type="entry name" value="Periplasmic binding protein-like II"/>
    <property type="match status" value="1"/>
</dbReference>
<sequence>MIRRNRLLLATAMLAAFVLLQTFQAAAEEYTIGVLAKNGASEVITQWNGHGEYLSKATGISFSVMPVTFLAMDAAIKEKKIDFILANPAIVAEMGEKYGVKAVATMINKIKNKSVHQFGGVIFVRKDSLIEKLEDIKGKKFGFVKKSSFGGLHAGLYLLKTNGIDPEKDCLGYAEIGTHEQVVHAVADKLVDVGTVRTDTLERMAEDGKINMDDFRIINKVEDDFPFVHSTVLYPEWPLAALAHVKTDVSKKVSSALIDMKENSSAAQGAKISGWKQAVDYAPVLECLRTIGMKAGE</sequence>
<feature type="domain" description="Solute-binding protein family 3/N-terminal" evidence="2">
    <location>
        <begin position="31"/>
        <end position="261"/>
    </location>
</feature>
<proteinExistence type="predicted"/>
<dbReference type="Proteomes" id="UP000316238">
    <property type="component" value="Unassembled WGS sequence"/>
</dbReference>
<dbReference type="EMBL" id="NQJD01000013">
    <property type="protein sequence ID" value="TAA74989.1"/>
    <property type="molecule type" value="Genomic_DNA"/>
</dbReference>
<dbReference type="SMART" id="SM00062">
    <property type="entry name" value="PBPb"/>
    <property type="match status" value="1"/>
</dbReference>
<evidence type="ECO:0000256" key="1">
    <source>
        <dbReference type="SAM" id="SignalP"/>
    </source>
</evidence>
<dbReference type="InterPro" id="IPR001638">
    <property type="entry name" value="Solute-binding_3/MltF_N"/>
</dbReference>
<keyword evidence="4" id="KW-1185">Reference proteome</keyword>
<comment type="caution">
    <text evidence="3">The sequence shown here is derived from an EMBL/GenBank/DDBJ whole genome shotgun (WGS) entry which is preliminary data.</text>
</comment>
<protein>
    <submittedName>
        <fullName evidence="3">Phosphate/phosphite/phosphonate ABC transporter binding protein</fullName>
    </submittedName>
</protein>
<feature type="chain" id="PRO_5021840953" evidence="1">
    <location>
        <begin position="28"/>
        <end position="297"/>
    </location>
</feature>
<dbReference type="Pfam" id="PF12974">
    <property type="entry name" value="Phosphonate-bd"/>
    <property type="match status" value="1"/>
</dbReference>
<reference evidence="3" key="1">
    <citation type="submission" date="2017-07" db="EMBL/GenBank/DDBJ databases">
        <title>The cable genome - Insights into the physiology and evolution of filamentous bacteria capable of sulfide oxidation via long distance electron transfer.</title>
        <authorList>
            <person name="Thorup C."/>
            <person name="Bjerg J.T."/>
            <person name="Schreiber L."/>
            <person name="Nielsen L.P."/>
            <person name="Kjeldsen K.U."/>
            <person name="Boesen T."/>
            <person name="Boggild A."/>
            <person name="Meysman F."/>
            <person name="Geelhoed J."/>
            <person name="Schramm A."/>
        </authorList>
    </citation>
    <scope>NUCLEOTIDE SEQUENCE [LARGE SCALE GENOMIC DNA]</scope>
    <source>
        <strain evidence="3">GS</strain>
    </source>
</reference>